<keyword evidence="6" id="KW-1185">Reference proteome</keyword>
<dbReference type="EMBL" id="VEPZ02001175">
    <property type="protein sequence ID" value="KAE8689003.1"/>
    <property type="molecule type" value="Genomic_DNA"/>
</dbReference>
<evidence type="ECO:0000313" key="6">
    <source>
        <dbReference type="Proteomes" id="UP000436088"/>
    </source>
</evidence>
<protein>
    <recommendedName>
        <fullName evidence="2">40S ribosomal protein S12</fullName>
    </recommendedName>
</protein>
<comment type="caution">
    <text evidence="5">The sequence shown here is derived from an EMBL/GenBank/DDBJ whole genome shotgun (WGS) entry which is preliminary data.</text>
</comment>
<evidence type="ECO:0000259" key="4">
    <source>
        <dbReference type="Pfam" id="PF01248"/>
    </source>
</evidence>
<gene>
    <name evidence="5" type="ORF">F3Y22_tig00110945pilonHSYRG00158</name>
</gene>
<dbReference type="Proteomes" id="UP000436088">
    <property type="component" value="Unassembled WGS sequence"/>
</dbReference>
<evidence type="ECO:0000313" key="5">
    <source>
        <dbReference type="EMBL" id="KAE8689003.1"/>
    </source>
</evidence>
<dbReference type="Gene3D" id="3.30.1330.30">
    <property type="match status" value="1"/>
</dbReference>
<name>A0A6A2ZBN4_HIBSY</name>
<evidence type="ECO:0000256" key="3">
    <source>
        <dbReference type="SAM" id="MobiDB-lite"/>
    </source>
</evidence>
<dbReference type="AlphaFoldDB" id="A0A6A2ZBN4"/>
<organism evidence="5 6">
    <name type="scientific">Hibiscus syriacus</name>
    <name type="common">Rose of Sharon</name>
    <dbReference type="NCBI Taxonomy" id="106335"/>
    <lineage>
        <taxon>Eukaryota</taxon>
        <taxon>Viridiplantae</taxon>
        <taxon>Streptophyta</taxon>
        <taxon>Embryophyta</taxon>
        <taxon>Tracheophyta</taxon>
        <taxon>Spermatophyta</taxon>
        <taxon>Magnoliopsida</taxon>
        <taxon>eudicotyledons</taxon>
        <taxon>Gunneridae</taxon>
        <taxon>Pentapetalae</taxon>
        <taxon>rosids</taxon>
        <taxon>malvids</taxon>
        <taxon>Malvales</taxon>
        <taxon>Malvaceae</taxon>
        <taxon>Malvoideae</taxon>
        <taxon>Hibiscus</taxon>
    </lineage>
</organism>
<feature type="compositionally biased region" description="Polar residues" evidence="3">
    <location>
        <begin position="245"/>
        <end position="261"/>
    </location>
</feature>
<sequence length="944" mass="106841">MDCRKLFRCQAGHELDYFPPDKSEKSLIVQPPLEVLEAGTTEWKNSLVGQFLGTAPNFISLQRTINKLWNQPSTGARAQWEPNMQRLNFDLSRLPLWIHLYNVPLELYSREGLSYIVSALGVPLTMDSITASKTRLEYAKVCIEIGAKEDIPETVEVILANGKTSKIFVEVPWFPYRCRNVSLPDSSSSKETVNSADNNSIKEPEPFPKEQHVHAESSNHLHNILNEDNKSQTLPLGVELVNDDNTQTHESAPNSIDTPSNPKRGRGRPLNIKAKSALRGSANRVRLTKRELEQIQISTLNGNNYLDKELNVQKELNDLEETEYLFLKQKAKVQWIKDGDKCTKRFHSALASKNKRDTIRILIKNEGKRLETYDEMANEIIEFFYHQLRDIDPKVQPPDPSTLKNLLQIHLPTEVTADLIKNVTTDEIKEALFNQGNDKAPGPDGFTPLFFKHSWSAIGDDFVDAVKYFFQESYIHPAFNSTIITLISKTQNPSKVRDFRPISCWYFKGQRGIRQGDPLSLILFVIAMNILSKILNLAATRGNLESIVGVTGVLNHFYVLSGLNLNVNKTEFYAACIPDRTLDSIKSVTNFKQGFLPIRYLGVPLVTRKLTEKDYLPLYDNIKRRLHHWSGKLLSYAGRLELIKNVLYNVVNFWNRQFILPQKVINRLEQLFSRFLWKGNDTAAKGARISWDRLCCPKSEKCLGLKNIHTWNKACMEEVTVAQSEATPVLGDLHEAAKAIEKHNAHLCIIANDCDQPDYVKLVKVLCADHNVKLLHAPSSKTLGEWAGIDSEGKALKVVGYSYVVVKVQNRSKGSPKIRNDPARNQNQRLGFLQFQQRRKVREPNGQQCQRPTDNPGTDPSRDEGLTTATIPLISGLNNNHTWDIKAPGENAARGEDHRLEHKAICDEMSISRSFNFFGCRSRRPSTAVDGGGERPDILPVKGL</sequence>
<dbReference type="PANTHER" id="PTHR33116">
    <property type="entry name" value="REVERSE TRANSCRIPTASE ZINC-BINDING DOMAIN-CONTAINING PROTEIN-RELATED-RELATED"/>
    <property type="match status" value="1"/>
</dbReference>
<feature type="region of interest" description="Disordered" evidence="3">
    <location>
        <begin position="841"/>
        <end position="866"/>
    </location>
</feature>
<dbReference type="GO" id="GO:0005840">
    <property type="term" value="C:ribosome"/>
    <property type="evidence" value="ECO:0007669"/>
    <property type="project" value="UniProtKB-KW"/>
</dbReference>
<evidence type="ECO:0000256" key="2">
    <source>
        <dbReference type="RuleBase" id="RU000670"/>
    </source>
</evidence>
<dbReference type="PANTHER" id="PTHR33116:SF80">
    <property type="entry name" value="REVERSE TRANSCRIPTASE ZINC-BINDING DOMAIN-CONTAINING PROTEIN"/>
    <property type="match status" value="1"/>
</dbReference>
<dbReference type="GO" id="GO:0003735">
    <property type="term" value="F:structural constituent of ribosome"/>
    <property type="evidence" value="ECO:0007669"/>
    <property type="project" value="InterPro"/>
</dbReference>
<dbReference type="SUPFAM" id="SSF55315">
    <property type="entry name" value="L30e-like"/>
    <property type="match status" value="1"/>
</dbReference>
<feature type="domain" description="Ribosomal protein eL8/eL30/eS12/Gadd45" evidence="4">
    <location>
        <begin position="715"/>
        <end position="802"/>
    </location>
</feature>
<keyword evidence="2" id="KW-0689">Ribosomal protein</keyword>
<comment type="similarity">
    <text evidence="1 2">Belongs to the eukaryotic ribosomal protein eS12 family.</text>
</comment>
<accession>A0A6A2ZBN4</accession>
<dbReference type="Pfam" id="PF01248">
    <property type="entry name" value="Ribosomal_L7Ae"/>
    <property type="match status" value="1"/>
</dbReference>
<reference evidence="5" key="1">
    <citation type="submission" date="2019-09" db="EMBL/GenBank/DDBJ databases">
        <title>Draft genome information of white flower Hibiscus syriacus.</title>
        <authorList>
            <person name="Kim Y.-M."/>
        </authorList>
    </citation>
    <scope>NUCLEOTIDE SEQUENCE [LARGE SCALE GENOMIC DNA]</scope>
    <source>
        <strain evidence="5">YM2019G1</strain>
    </source>
</reference>
<dbReference type="InterPro" id="IPR029064">
    <property type="entry name" value="Ribosomal_eL30-like_sf"/>
</dbReference>
<dbReference type="GO" id="GO:1990904">
    <property type="term" value="C:ribonucleoprotein complex"/>
    <property type="evidence" value="ECO:0007669"/>
    <property type="project" value="UniProtKB-KW"/>
</dbReference>
<feature type="compositionally biased region" description="Basic and acidic residues" evidence="3">
    <location>
        <begin position="200"/>
        <end position="217"/>
    </location>
</feature>
<keyword evidence="2" id="KW-0687">Ribonucleoprotein</keyword>
<feature type="region of interest" description="Disordered" evidence="3">
    <location>
        <begin position="183"/>
        <end position="217"/>
    </location>
</feature>
<proteinExistence type="inferred from homology"/>
<dbReference type="InterPro" id="IPR004038">
    <property type="entry name" value="Ribosomal_eL8/eL30/eS12/Gad45"/>
</dbReference>
<feature type="compositionally biased region" description="Polar residues" evidence="3">
    <location>
        <begin position="845"/>
        <end position="858"/>
    </location>
</feature>
<dbReference type="GO" id="GO:0006412">
    <property type="term" value="P:translation"/>
    <property type="evidence" value="ECO:0007669"/>
    <property type="project" value="InterPro"/>
</dbReference>
<dbReference type="InterPro" id="IPR000530">
    <property type="entry name" value="Ribosomal_eS12"/>
</dbReference>
<feature type="region of interest" description="Disordered" evidence="3">
    <location>
        <begin position="925"/>
        <end position="944"/>
    </location>
</feature>
<feature type="compositionally biased region" description="Polar residues" evidence="3">
    <location>
        <begin position="183"/>
        <end position="199"/>
    </location>
</feature>
<evidence type="ECO:0000256" key="1">
    <source>
        <dbReference type="ARBA" id="ARBA00005824"/>
    </source>
</evidence>
<feature type="region of interest" description="Disordered" evidence="3">
    <location>
        <begin position="245"/>
        <end position="270"/>
    </location>
</feature>
<dbReference type="PRINTS" id="PR00972">
    <property type="entry name" value="RIBSOMALS12E"/>
</dbReference>